<evidence type="ECO:0000256" key="7">
    <source>
        <dbReference type="SAM" id="Phobius"/>
    </source>
</evidence>
<dbReference type="Proteomes" id="UP000567293">
    <property type="component" value="Unassembled WGS sequence"/>
</dbReference>
<evidence type="ECO:0000313" key="10">
    <source>
        <dbReference type="EMBL" id="MBA0089110.1"/>
    </source>
</evidence>
<name>A0A7V8NXT0_9BACT</name>
<reference evidence="10" key="1">
    <citation type="submission" date="2020-06" db="EMBL/GenBank/DDBJ databases">
        <title>Legume-microbial interactions unlock mineral nutrients during tropical forest succession.</title>
        <authorList>
            <person name="Epihov D.Z."/>
        </authorList>
    </citation>
    <scope>NUCLEOTIDE SEQUENCE [LARGE SCALE GENOMIC DNA]</scope>
    <source>
        <strain evidence="10">Pan2503</strain>
    </source>
</reference>
<feature type="domain" description="MacB-like periplasmic core" evidence="9">
    <location>
        <begin position="22"/>
        <end position="233"/>
    </location>
</feature>
<evidence type="ECO:0000256" key="1">
    <source>
        <dbReference type="ARBA" id="ARBA00004651"/>
    </source>
</evidence>
<protein>
    <submittedName>
        <fullName evidence="10">ABC transporter permease</fullName>
    </submittedName>
</protein>
<gene>
    <name evidence="10" type="ORF">HRJ53_29320</name>
</gene>
<dbReference type="PANTHER" id="PTHR30572">
    <property type="entry name" value="MEMBRANE COMPONENT OF TRANSPORTER-RELATED"/>
    <property type="match status" value="1"/>
</dbReference>
<feature type="transmembrane region" description="Helical" evidence="7">
    <location>
        <begin position="271"/>
        <end position="295"/>
    </location>
</feature>
<keyword evidence="3 7" id="KW-0812">Transmembrane</keyword>
<dbReference type="PANTHER" id="PTHR30572:SF4">
    <property type="entry name" value="ABC TRANSPORTER PERMEASE YTRF"/>
    <property type="match status" value="1"/>
</dbReference>
<evidence type="ECO:0000256" key="2">
    <source>
        <dbReference type="ARBA" id="ARBA00022475"/>
    </source>
</evidence>
<evidence type="ECO:0000259" key="9">
    <source>
        <dbReference type="Pfam" id="PF12704"/>
    </source>
</evidence>
<dbReference type="InterPro" id="IPR025857">
    <property type="entry name" value="MacB_PCD"/>
</dbReference>
<dbReference type="Pfam" id="PF02687">
    <property type="entry name" value="FtsX"/>
    <property type="match status" value="1"/>
</dbReference>
<sequence length="395" mass="42912">MNLHQVVVSTFRQFRHNPSFFIIAIAALALGIGANTAIFSAVEALLLRNLPYGDPGRLVIVWEDASTIGFAHNTPAPANYVDWRAQNQVFTDMAALRYQTASLTGDQAPEQVQGGAVTANFFDVLQVQPFLGRPWTREEDVAKSKSVVISDSLWQRRFGGDSKIIGRSILMNGQSAVVLGVMPRAFFFPVPDMDYWTPGYYTPEVLAQRDSHYLTVVARMKPRVTVAQAQRDMDIVAARLAQQYPEHNANIGAVVVPIQQEYAGDARAGLWVLQIASIFVLLIACSNLANLLLARASARRREMAVRIALGASRKQIVAQLLAESLLLAVAGGALGLWLGSQCWRVLGRFIPQQVGAASFSLNLPVLFFTAGVSLAAGVLFGLIPALKSTGVSPHD</sequence>
<evidence type="ECO:0000256" key="5">
    <source>
        <dbReference type="ARBA" id="ARBA00023136"/>
    </source>
</evidence>
<dbReference type="InterPro" id="IPR050250">
    <property type="entry name" value="Macrolide_Exporter_MacB"/>
</dbReference>
<keyword evidence="4 7" id="KW-1133">Transmembrane helix</keyword>
<dbReference type="GO" id="GO:0022857">
    <property type="term" value="F:transmembrane transporter activity"/>
    <property type="evidence" value="ECO:0007669"/>
    <property type="project" value="TreeGrafter"/>
</dbReference>
<comment type="subcellular location">
    <subcellularLocation>
        <location evidence="1">Cell membrane</location>
        <topology evidence="1">Multi-pass membrane protein</topology>
    </subcellularLocation>
</comment>
<comment type="similarity">
    <text evidence="6">Belongs to the ABC-4 integral membrane protein family.</text>
</comment>
<dbReference type="AlphaFoldDB" id="A0A7V8NXT0"/>
<comment type="caution">
    <text evidence="10">The sequence shown here is derived from an EMBL/GenBank/DDBJ whole genome shotgun (WGS) entry which is preliminary data.</text>
</comment>
<keyword evidence="11" id="KW-1185">Reference proteome</keyword>
<feature type="transmembrane region" description="Helical" evidence="7">
    <location>
        <begin position="20"/>
        <end position="47"/>
    </location>
</feature>
<dbReference type="InterPro" id="IPR003838">
    <property type="entry name" value="ABC3_permease_C"/>
</dbReference>
<proteinExistence type="inferred from homology"/>
<dbReference type="Pfam" id="PF12704">
    <property type="entry name" value="MacB_PCD"/>
    <property type="match status" value="1"/>
</dbReference>
<evidence type="ECO:0000313" key="11">
    <source>
        <dbReference type="Proteomes" id="UP000567293"/>
    </source>
</evidence>
<keyword evidence="5 7" id="KW-0472">Membrane</keyword>
<evidence type="ECO:0000256" key="6">
    <source>
        <dbReference type="ARBA" id="ARBA00038076"/>
    </source>
</evidence>
<evidence type="ECO:0000259" key="8">
    <source>
        <dbReference type="Pfam" id="PF02687"/>
    </source>
</evidence>
<evidence type="ECO:0000256" key="3">
    <source>
        <dbReference type="ARBA" id="ARBA00022692"/>
    </source>
</evidence>
<feature type="non-terminal residue" evidence="10">
    <location>
        <position position="395"/>
    </location>
</feature>
<evidence type="ECO:0000256" key="4">
    <source>
        <dbReference type="ARBA" id="ARBA00022989"/>
    </source>
</evidence>
<feature type="domain" description="ABC3 transporter permease C-terminal" evidence="8">
    <location>
        <begin position="275"/>
        <end position="392"/>
    </location>
</feature>
<keyword evidence="2" id="KW-1003">Cell membrane</keyword>
<accession>A0A7V8NXT0</accession>
<feature type="transmembrane region" description="Helical" evidence="7">
    <location>
        <begin position="316"/>
        <end position="339"/>
    </location>
</feature>
<dbReference type="GO" id="GO:0005886">
    <property type="term" value="C:plasma membrane"/>
    <property type="evidence" value="ECO:0007669"/>
    <property type="project" value="UniProtKB-SubCell"/>
</dbReference>
<dbReference type="EMBL" id="JACDQQ010002840">
    <property type="protein sequence ID" value="MBA0089110.1"/>
    <property type="molecule type" value="Genomic_DNA"/>
</dbReference>
<feature type="transmembrane region" description="Helical" evidence="7">
    <location>
        <begin position="359"/>
        <end position="383"/>
    </location>
</feature>
<organism evidence="10 11">
    <name type="scientific">Candidatus Acidiferrum panamense</name>
    <dbReference type="NCBI Taxonomy" id="2741543"/>
    <lineage>
        <taxon>Bacteria</taxon>
        <taxon>Pseudomonadati</taxon>
        <taxon>Acidobacteriota</taxon>
        <taxon>Terriglobia</taxon>
        <taxon>Candidatus Acidiferrales</taxon>
        <taxon>Candidatus Acidiferrum</taxon>
    </lineage>
</organism>